<protein>
    <submittedName>
        <fullName evidence="2">Uncharacterized protein</fullName>
    </submittedName>
</protein>
<feature type="transmembrane region" description="Helical" evidence="1">
    <location>
        <begin position="302"/>
        <end position="320"/>
    </location>
</feature>
<name>A0A4R6BIT0_9STAP</name>
<feature type="transmembrane region" description="Helical" evidence="1">
    <location>
        <begin position="170"/>
        <end position="191"/>
    </location>
</feature>
<feature type="transmembrane region" description="Helical" evidence="1">
    <location>
        <begin position="277"/>
        <end position="296"/>
    </location>
</feature>
<feature type="transmembrane region" description="Helical" evidence="1">
    <location>
        <begin position="21"/>
        <end position="42"/>
    </location>
</feature>
<dbReference type="Proteomes" id="UP000295328">
    <property type="component" value="Unassembled WGS sequence"/>
</dbReference>
<keyword evidence="1" id="KW-0472">Membrane</keyword>
<accession>A0A4R6BIT0</accession>
<dbReference type="EMBL" id="SCWE01000003">
    <property type="protein sequence ID" value="TDM01565.1"/>
    <property type="molecule type" value="Genomic_DNA"/>
</dbReference>
<comment type="caution">
    <text evidence="2">The sequence shown here is derived from an EMBL/GenBank/DDBJ whole genome shotgun (WGS) entry which is preliminary data.</text>
</comment>
<gene>
    <name evidence="2" type="ORF">ERX37_08715</name>
</gene>
<reference evidence="2 3" key="1">
    <citation type="submission" date="2019-01" db="EMBL/GenBank/DDBJ databases">
        <title>Draft genome sequences of the type strains of six Macrococcus species.</title>
        <authorList>
            <person name="Mazhar S."/>
            <person name="Altermann E."/>
            <person name="Hill C."/>
            <person name="Mcauliffe O."/>
        </authorList>
    </citation>
    <scope>NUCLEOTIDE SEQUENCE [LARGE SCALE GENOMIC DNA]</scope>
    <source>
        <strain evidence="2 3">CCM4809</strain>
    </source>
</reference>
<keyword evidence="1" id="KW-1133">Transmembrane helix</keyword>
<dbReference type="RefSeq" id="WP_133430287.1">
    <property type="nucleotide sequence ID" value="NZ_BMCC01000001.1"/>
</dbReference>
<keyword evidence="1" id="KW-0812">Transmembrane</keyword>
<evidence type="ECO:0000256" key="1">
    <source>
        <dbReference type="SAM" id="Phobius"/>
    </source>
</evidence>
<evidence type="ECO:0000313" key="3">
    <source>
        <dbReference type="Proteomes" id="UP000295328"/>
    </source>
</evidence>
<feature type="transmembrane region" description="Helical" evidence="1">
    <location>
        <begin position="142"/>
        <end position="163"/>
    </location>
</feature>
<feature type="transmembrane region" description="Helical" evidence="1">
    <location>
        <begin position="332"/>
        <end position="354"/>
    </location>
</feature>
<evidence type="ECO:0000313" key="2">
    <source>
        <dbReference type="EMBL" id="TDM01565.1"/>
    </source>
</evidence>
<dbReference type="AlphaFoldDB" id="A0A4R6BIT0"/>
<keyword evidence="3" id="KW-1185">Reference proteome</keyword>
<feature type="transmembrane region" description="Helical" evidence="1">
    <location>
        <begin position="62"/>
        <end position="85"/>
    </location>
</feature>
<proteinExistence type="predicted"/>
<feature type="transmembrane region" description="Helical" evidence="1">
    <location>
        <begin position="105"/>
        <end position="130"/>
    </location>
</feature>
<organism evidence="2 3">
    <name type="scientific">Macrococcus hajekii</name>
    <dbReference type="NCBI Taxonomy" id="198482"/>
    <lineage>
        <taxon>Bacteria</taxon>
        <taxon>Bacillati</taxon>
        <taxon>Bacillota</taxon>
        <taxon>Bacilli</taxon>
        <taxon>Bacillales</taxon>
        <taxon>Staphylococcaceae</taxon>
        <taxon>Macrococcus</taxon>
    </lineage>
</organism>
<dbReference type="OrthoDB" id="1706490at2"/>
<sequence length="627" mass="71408">MLSKILSLNNGLFRHFFNNNLIFMIINIVCTFFLIPFGYIIFEYNDANVINDTHLLGYDSAVLAVFFTGTLFYSVLSALGMTYLWKSEEASDFMHSIPFTRSQILSHMLAAFLTAVTVNLIINGLIISLFSMYYDDITIQKIADWILLTYIISLFTFIFTLFVGQIINHYFGHLVLTGLLLMLPIVFHSLASGLYSNLFRGSTQFYYGTDTEKIDSLAEKMTFPISMVSNITDSINWFYFGIVMIIACLLLALTYYLYQHRRNERIVHSFQNPWMEWAFITLIVLLGIMVSGAIFTSELSNLFVIAIIYFLAFIIIYLLAQSVNQRSPRIRLNFKSMALTFVTVAVILIATYIYSQEQEKWIPQANDVESVRLQADDGQQSQLLSNIKDPDYIREVIQLHQEILNEGKGQAGGVYISYKLKDGSYQQRYYSDVSQSTLNKATDLTVSNKYGRVIAEGYDWDSIADKDISIMAGENTTMIQSENNADFINAFKKDTQTAVVEDSVLKLSSSDIYIELMDDAVSPPVGFNLSPYQKNLVDFMKKEKLMTQMSDIYNADTVYQISKLPAYDETQFGVDENSLKNIKVKTVDKSAFDKALNEGHADINGQYIYAIGADDMFVIIKMNKEVK</sequence>
<feature type="transmembrane region" description="Helical" evidence="1">
    <location>
        <begin position="237"/>
        <end position="257"/>
    </location>
</feature>